<feature type="non-terminal residue" evidence="2">
    <location>
        <position position="68"/>
    </location>
</feature>
<comment type="caution">
    <text evidence="2">The sequence shown here is derived from an EMBL/GenBank/DDBJ whole genome shotgun (WGS) entry which is preliminary data.</text>
</comment>
<protein>
    <recommendedName>
        <fullName evidence="5">p-glycoprotein</fullName>
    </recommendedName>
</protein>
<dbReference type="EMBL" id="CAJOBH010110292">
    <property type="protein sequence ID" value="CAF4657694.1"/>
    <property type="molecule type" value="Genomic_DNA"/>
</dbReference>
<dbReference type="Proteomes" id="UP000681967">
    <property type="component" value="Unassembled WGS sequence"/>
</dbReference>
<organism evidence="2 4">
    <name type="scientific">Rotaria magnacalcarata</name>
    <dbReference type="NCBI Taxonomy" id="392030"/>
    <lineage>
        <taxon>Eukaryota</taxon>
        <taxon>Metazoa</taxon>
        <taxon>Spiralia</taxon>
        <taxon>Gnathifera</taxon>
        <taxon>Rotifera</taxon>
        <taxon>Eurotatoria</taxon>
        <taxon>Bdelloidea</taxon>
        <taxon>Philodinida</taxon>
        <taxon>Philodinidae</taxon>
        <taxon>Rotaria</taxon>
    </lineage>
</organism>
<dbReference type="InterPro" id="IPR039421">
    <property type="entry name" value="Type_1_exporter"/>
</dbReference>
<dbReference type="GO" id="GO:0016020">
    <property type="term" value="C:membrane"/>
    <property type="evidence" value="ECO:0007669"/>
    <property type="project" value="TreeGrafter"/>
</dbReference>
<dbReference type="InterPro" id="IPR027417">
    <property type="entry name" value="P-loop_NTPase"/>
</dbReference>
<reference evidence="2" key="1">
    <citation type="submission" date="2021-02" db="EMBL/GenBank/DDBJ databases">
        <authorList>
            <person name="Nowell W R."/>
        </authorList>
    </citation>
    <scope>NUCLEOTIDE SEQUENCE</scope>
</reference>
<dbReference type="Gene3D" id="3.40.50.300">
    <property type="entry name" value="P-loop containing nucleotide triphosphate hydrolases"/>
    <property type="match status" value="1"/>
</dbReference>
<dbReference type="SUPFAM" id="SSF52540">
    <property type="entry name" value="P-loop containing nucleoside triphosphate hydrolases"/>
    <property type="match status" value="1"/>
</dbReference>
<dbReference type="PANTHER" id="PTHR24221">
    <property type="entry name" value="ATP-BINDING CASSETTE SUB-FAMILY B"/>
    <property type="match status" value="1"/>
</dbReference>
<dbReference type="EMBL" id="CAJOBJ010100628">
    <property type="protein sequence ID" value="CAF4585824.1"/>
    <property type="molecule type" value="Genomic_DNA"/>
</dbReference>
<accession>A0A8S2YXM9</accession>
<evidence type="ECO:0000313" key="4">
    <source>
        <dbReference type="Proteomes" id="UP000681720"/>
    </source>
</evidence>
<dbReference type="PANTHER" id="PTHR24221:SF645">
    <property type="entry name" value="LP14331P"/>
    <property type="match status" value="1"/>
</dbReference>
<dbReference type="GO" id="GO:0042626">
    <property type="term" value="F:ATPase-coupled transmembrane transporter activity"/>
    <property type="evidence" value="ECO:0007669"/>
    <property type="project" value="TreeGrafter"/>
</dbReference>
<evidence type="ECO:0000313" key="1">
    <source>
        <dbReference type="EMBL" id="CAF4505767.1"/>
    </source>
</evidence>
<dbReference type="AlphaFoldDB" id="A0A8S2YXM9"/>
<sequence>MSSVGIVSQEPVLFDMSIKENIAYGDNSRDDIPMEEIIAAAQNANIHSFIQTLPHGYETNCGAKGAQL</sequence>
<dbReference type="EMBL" id="CAJOBH010078491">
    <property type="protein sequence ID" value="CAF4505767.1"/>
    <property type="molecule type" value="Genomic_DNA"/>
</dbReference>
<evidence type="ECO:0000313" key="2">
    <source>
        <dbReference type="EMBL" id="CAF4585824.1"/>
    </source>
</evidence>
<evidence type="ECO:0000313" key="3">
    <source>
        <dbReference type="EMBL" id="CAF4657694.1"/>
    </source>
</evidence>
<evidence type="ECO:0008006" key="5">
    <source>
        <dbReference type="Google" id="ProtNLM"/>
    </source>
</evidence>
<name>A0A8S2YXM9_9BILA</name>
<proteinExistence type="predicted"/>
<gene>
    <name evidence="1" type="ORF">BYL167_LOCUS36220</name>
    <name evidence="3" type="ORF">BYL167_LOCUS42454</name>
    <name evidence="2" type="ORF">GIL414_LOCUS38277</name>
</gene>
<dbReference type="Proteomes" id="UP000681720">
    <property type="component" value="Unassembled WGS sequence"/>
</dbReference>